<feature type="region of interest" description="Disordered" evidence="4">
    <location>
        <begin position="266"/>
        <end position="300"/>
    </location>
</feature>
<dbReference type="PANTHER" id="PTHR45772">
    <property type="entry name" value="CONSERVED COMPONENT OF ABC TRANSPORTER FOR NATURAL AMINO ACIDS-RELATED"/>
    <property type="match status" value="1"/>
</dbReference>
<comment type="caution">
    <text evidence="6">The sequence shown here is derived from an EMBL/GenBank/DDBJ whole genome shotgun (WGS) entry which is preliminary data.</text>
</comment>
<sequence length="300" mass="32680">MTTGKPLLAVRNVKLTFGGITAIKDVSFEVEKGEFFAIIGPNGAGKTSMLNVLNGVYKPTSGTVEFEGQPLLGRKPADIARLGIARTFQNLALFEEMTVLDNVVLGRHHFMKAGVLSGMLWFGRARREEYEARRDCMPLIELMGLSDIRNELVRDLPYGVKKRIELARALAMRPKLLLLDEPVAGMNGPETAELASWVLNAKRELDLTIIMIEHDMALVTKVADRVLVLDFGEVICCDKPSVAVNDPRVIRAYIGGTDEKVINQATAGLKEGSASTDTTEKSASDAKKESVSTATSEDAS</sequence>
<evidence type="ECO:0000256" key="3">
    <source>
        <dbReference type="ARBA" id="ARBA00022840"/>
    </source>
</evidence>
<dbReference type="GO" id="GO:0016887">
    <property type="term" value="F:ATP hydrolysis activity"/>
    <property type="evidence" value="ECO:0007669"/>
    <property type="project" value="InterPro"/>
</dbReference>
<protein>
    <submittedName>
        <fullName evidence="6">Amino acid/amide ABC transporter ATP-binding protein 1 (HAAT family)</fullName>
    </submittedName>
</protein>
<dbReference type="GO" id="GO:0005524">
    <property type="term" value="F:ATP binding"/>
    <property type="evidence" value="ECO:0007669"/>
    <property type="project" value="UniProtKB-KW"/>
</dbReference>
<dbReference type="InterPro" id="IPR027417">
    <property type="entry name" value="P-loop_NTPase"/>
</dbReference>
<proteinExistence type="predicted"/>
<evidence type="ECO:0000256" key="1">
    <source>
        <dbReference type="ARBA" id="ARBA00022448"/>
    </source>
</evidence>
<evidence type="ECO:0000259" key="5">
    <source>
        <dbReference type="PROSITE" id="PS50893"/>
    </source>
</evidence>
<evidence type="ECO:0000256" key="2">
    <source>
        <dbReference type="ARBA" id="ARBA00022741"/>
    </source>
</evidence>
<feature type="compositionally biased region" description="Polar residues" evidence="4">
    <location>
        <begin position="291"/>
        <end position="300"/>
    </location>
</feature>
<feature type="domain" description="ABC transporter" evidence="5">
    <location>
        <begin position="8"/>
        <end position="256"/>
    </location>
</feature>
<evidence type="ECO:0000256" key="4">
    <source>
        <dbReference type="SAM" id="MobiDB-lite"/>
    </source>
</evidence>
<dbReference type="PROSITE" id="PS50893">
    <property type="entry name" value="ABC_TRANSPORTER_2"/>
    <property type="match status" value="1"/>
</dbReference>
<dbReference type="EMBL" id="VFPQ01000001">
    <property type="protein sequence ID" value="TQM75079.1"/>
    <property type="molecule type" value="Genomic_DNA"/>
</dbReference>
<keyword evidence="2" id="KW-0547">Nucleotide-binding</keyword>
<keyword evidence="1" id="KW-0813">Transport</keyword>
<dbReference type="CDD" id="cd03219">
    <property type="entry name" value="ABC_Mj1267_LivG_branched"/>
    <property type="match status" value="1"/>
</dbReference>
<dbReference type="SMART" id="SM00382">
    <property type="entry name" value="AAA"/>
    <property type="match status" value="1"/>
</dbReference>
<dbReference type="SUPFAM" id="SSF52540">
    <property type="entry name" value="P-loop containing nucleoside triphosphate hydrolases"/>
    <property type="match status" value="1"/>
</dbReference>
<keyword evidence="3 6" id="KW-0067">ATP-binding</keyword>
<dbReference type="RefSeq" id="WP_142259153.1">
    <property type="nucleotide sequence ID" value="NZ_BMPV01000007.1"/>
</dbReference>
<organism evidence="6 7">
    <name type="scientific">Thermopolyspora flexuosa</name>
    <dbReference type="NCBI Taxonomy" id="103836"/>
    <lineage>
        <taxon>Bacteria</taxon>
        <taxon>Bacillati</taxon>
        <taxon>Actinomycetota</taxon>
        <taxon>Actinomycetes</taxon>
        <taxon>Streptosporangiales</taxon>
        <taxon>Streptosporangiaceae</taxon>
        <taxon>Thermopolyspora</taxon>
    </lineage>
</organism>
<dbReference type="FunFam" id="3.40.50.300:FF:000421">
    <property type="entry name" value="Branched-chain amino acid ABC transporter ATP-binding protein"/>
    <property type="match status" value="1"/>
</dbReference>
<accession>A0A543IWY4</accession>
<dbReference type="InterPro" id="IPR003439">
    <property type="entry name" value="ABC_transporter-like_ATP-bd"/>
</dbReference>
<dbReference type="InterPro" id="IPR051120">
    <property type="entry name" value="ABC_AA/LPS_Transport"/>
</dbReference>
<gene>
    <name evidence="6" type="ORF">FHX40_1776</name>
</gene>
<dbReference type="OrthoDB" id="4350300at2"/>
<evidence type="ECO:0000313" key="7">
    <source>
        <dbReference type="Proteomes" id="UP000319213"/>
    </source>
</evidence>
<name>A0A543IWY4_9ACTN</name>
<dbReference type="Pfam" id="PF00005">
    <property type="entry name" value="ABC_tran"/>
    <property type="match status" value="1"/>
</dbReference>
<dbReference type="AlphaFoldDB" id="A0A543IWY4"/>
<feature type="compositionally biased region" description="Basic and acidic residues" evidence="4">
    <location>
        <begin position="278"/>
        <end position="290"/>
    </location>
</feature>
<dbReference type="InterPro" id="IPR003593">
    <property type="entry name" value="AAA+_ATPase"/>
</dbReference>
<reference evidence="6 7" key="1">
    <citation type="submission" date="2019-06" db="EMBL/GenBank/DDBJ databases">
        <title>Sequencing the genomes of 1000 actinobacteria strains.</title>
        <authorList>
            <person name="Klenk H.-P."/>
        </authorList>
    </citation>
    <scope>NUCLEOTIDE SEQUENCE [LARGE SCALE GENOMIC DNA]</scope>
    <source>
        <strain evidence="6 7">DSM 43186</strain>
    </source>
</reference>
<dbReference type="Proteomes" id="UP000319213">
    <property type="component" value="Unassembled WGS sequence"/>
</dbReference>
<evidence type="ECO:0000313" key="6">
    <source>
        <dbReference type="EMBL" id="TQM75079.1"/>
    </source>
</evidence>
<dbReference type="GO" id="GO:0005886">
    <property type="term" value="C:plasma membrane"/>
    <property type="evidence" value="ECO:0007669"/>
    <property type="project" value="TreeGrafter"/>
</dbReference>
<dbReference type="PANTHER" id="PTHR45772:SF1">
    <property type="entry name" value="ABC TRANSPORTER ATP-BINDING PROTEIN"/>
    <property type="match status" value="1"/>
</dbReference>
<dbReference type="Gene3D" id="3.40.50.300">
    <property type="entry name" value="P-loop containing nucleotide triphosphate hydrolases"/>
    <property type="match status" value="1"/>
</dbReference>
<keyword evidence="7" id="KW-1185">Reference proteome</keyword>